<comment type="caution">
    <text evidence="2">The sequence shown here is derived from an EMBL/GenBank/DDBJ whole genome shotgun (WGS) entry which is preliminary data.</text>
</comment>
<reference evidence="2 4" key="1">
    <citation type="submission" date="2019-08" db="EMBL/GenBank/DDBJ databases">
        <title>A chromosome-level genome assembly, high-density linkage maps, and genome scans reveal the genomic architecture of hybrid incompatibilities underlying speciation via character displacement in darters (Percidae: Etheostominae).</title>
        <authorList>
            <person name="Moran R.L."/>
            <person name="Catchen J.M."/>
            <person name="Fuller R.C."/>
        </authorList>
    </citation>
    <scope>NUCLEOTIDE SEQUENCE [LARGE SCALE GENOMIC DNA]</scope>
    <source>
        <strain evidence="2">EspeVRDwgs_2016</strain>
        <tissue evidence="2">Muscle</tissue>
    </source>
</reference>
<evidence type="ECO:0000313" key="4">
    <source>
        <dbReference type="Proteomes" id="UP000327493"/>
    </source>
</evidence>
<dbReference type="EMBL" id="VOFY01000049">
    <property type="protein sequence ID" value="KAA8579053.1"/>
    <property type="molecule type" value="Genomic_DNA"/>
</dbReference>
<gene>
    <name evidence="2" type="ORF">FQN60_000084</name>
    <name evidence="3" type="ORF">FQN60_016744</name>
</gene>
<keyword evidence="1" id="KW-0812">Transmembrane</keyword>
<proteinExistence type="predicted"/>
<protein>
    <recommendedName>
        <fullName evidence="5">Palmitoyltransferase</fullName>
    </recommendedName>
</protein>
<dbReference type="AlphaFoldDB" id="A0A5J5CD35"/>
<organism evidence="2 4">
    <name type="scientific">Etheostoma spectabile</name>
    <name type="common">orangethroat darter</name>
    <dbReference type="NCBI Taxonomy" id="54343"/>
    <lineage>
        <taxon>Eukaryota</taxon>
        <taxon>Metazoa</taxon>
        <taxon>Chordata</taxon>
        <taxon>Craniata</taxon>
        <taxon>Vertebrata</taxon>
        <taxon>Euteleostomi</taxon>
        <taxon>Actinopterygii</taxon>
        <taxon>Neopterygii</taxon>
        <taxon>Teleostei</taxon>
        <taxon>Neoteleostei</taxon>
        <taxon>Acanthomorphata</taxon>
        <taxon>Eupercaria</taxon>
        <taxon>Perciformes</taxon>
        <taxon>Percoidei</taxon>
        <taxon>Percidae</taxon>
        <taxon>Etheostomatinae</taxon>
        <taxon>Etheostoma</taxon>
    </lineage>
</organism>
<dbReference type="EMBL" id="VOFY01000012">
    <property type="protein sequence ID" value="KAA8587882.1"/>
    <property type="molecule type" value="Genomic_DNA"/>
</dbReference>
<feature type="transmembrane region" description="Helical" evidence="1">
    <location>
        <begin position="77"/>
        <end position="100"/>
    </location>
</feature>
<evidence type="ECO:0000313" key="3">
    <source>
        <dbReference type="EMBL" id="KAA8587882.1"/>
    </source>
</evidence>
<sequence length="221" mass="24939">MLRSTASLSVTEEVLAIRHQIIYLPKTPRRPGGNVSWVCRVGETPSLQESSWGNLRLPCPHQATRPGFRAILQALKVYYSFVPYIIISCVILQNICLGAGDIMVLEDEPKKDVAEDEGEIDLEAVKCSSFSPPATVILLILLCFEGLLFLIFTSVMFGTQVHSICTDETGIEQLKKEERRWAKKTKWMNMRAVFGHPFSLLWFSPFSTPDHGKAETYQYVV</sequence>
<keyword evidence="1" id="KW-1133">Transmembrane helix</keyword>
<evidence type="ECO:0000313" key="2">
    <source>
        <dbReference type="EMBL" id="KAA8579053.1"/>
    </source>
</evidence>
<dbReference type="Proteomes" id="UP000327493">
    <property type="component" value="Chromosome 12"/>
</dbReference>
<feature type="transmembrane region" description="Helical" evidence="1">
    <location>
        <begin position="136"/>
        <end position="157"/>
    </location>
</feature>
<keyword evidence="1" id="KW-0472">Membrane</keyword>
<name>A0A5J5CD35_9PERO</name>
<accession>A0A5J5CD35</accession>
<evidence type="ECO:0008006" key="5">
    <source>
        <dbReference type="Google" id="ProtNLM"/>
    </source>
</evidence>
<keyword evidence="4" id="KW-1185">Reference proteome</keyword>
<evidence type="ECO:0000256" key="1">
    <source>
        <dbReference type="SAM" id="Phobius"/>
    </source>
</evidence>